<dbReference type="InterPro" id="IPR011146">
    <property type="entry name" value="HIT-like"/>
</dbReference>
<dbReference type="InterPro" id="IPR026026">
    <property type="entry name" value="HIT_Hint"/>
</dbReference>
<dbReference type="Pfam" id="PF01230">
    <property type="entry name" value="HIT"/>
    <property type="match status" value="1"/>
</dbReference>
<evidence type="ECO:0000259" key="2">
    <source>
        <dbReference type="PROSITE" id="PS51084"/>
    </source>
</evidence>
<dbReference type="Gene3D" id="3.30.428.10">
    <property type="entry name" value="HIT-like"/>
    <property type="match status" value="1"/>
</dbReference>
<reference evidence="3 4" key="1">
    <citation type="submission" date="2016-10" db="EMBL/GenBank/DDBJ databases">
        <authorList>
            <person name="de Groot N.N."/>
        </authorList>
    </citation>
    <scope>NUCLEOTIDE SEQUENCE [LARGE SCALE GENOMIC DNA]</scope>
    <source>
        <strain evidence="3 4">A52C2</strain>
    </source>
</reference>
<proteinExistence type="predicted"/>
<dbReference type="OrthoDB" id="9799145at2"/>
<organism evidence="3 4">
    <name type="scientific">Faunimonas pinastri</name>
    <dbReference type="NCBI Taxonomy" id="1855383"/>
    <lineage>
        <taxon>Bacteria</taxon>
        <taxon>Pseudomonadati</taxon>
        <taxon>Pseudomonadota</taxon>
        <taxon>Alphaproteobacteria</taxon>
        <taxon>Hyphomicrobiales</taxon>
        <taxon>Afifellaceae</taxon>
        <taxon>Faunimonas</taxon>
    </lineage>
</organism>
<accession>A0A1H9HF37</accession>
<dbReference type="Proteomes" id="UP000199647">
    <property type="component" value="Unassembled WGS sequence"/>
</dbReference>
<dbReference type="PIRSF" id="PIRSF000714">
    <property type="entry name" value="HIT"/>
    <property type="match status" value="1"/>
</dbReference>
<dbReference type="SUPFAM" id="SSF54197">
    <property type="entry name" value="HIT-like"/>
    <property type="match status" value="1"/>
</dbReference>
<evidence type="ECO:0000256" key="1">
    <source>
        <dbReference type="PROSITE-ProRule" id="PRU00464"/>
    </source>
</evidence>
<name>A0A1H9HF37_9HYPH</name>
<dbReference type="InterPro" id="IPR036265">
    <property type="entry name" value="HIT-like_sf"/>
</dbReference>
<evidence type="ECO:0000313" key="4">
    <source>
        <dbReference type="Proteomes" id="UP000199647"/>
    </source>
</evidence>
<gene>
    <name evidence="3" type="ORF">SAMN05216548_10621</name>
</gene>
<dbReference type="EMBL" id="FOFG01000006">
    <property type="protein sequence ID" value="SEQ60925.1"/>
    <property type="molecule type" value="Genomic_DNA"/>
</dbReference>
<comment type="caution">
    <text evidence="1">Lacks conserved residue(s) required for the propagation of feature annotation.</text>
</comment>
<evidence type="ECO:0000313" key="3">
    <source>
        <dbReference type="EMBL" id="SEQ60925.1"/>
    </source>
</evidence>
<sequence>MTPFLLDPQLAADTIAVGDLSLSSLLLMRDARFAWLILVPRQAELAEIVDLAEPDRMRLMTEIGVVSEALRDVAPCDKLNVAAIGNMVRQLHVHVVARRIGDAAWPRPVWGSGAAEPYVPAAERDVLDRLRSRLAPVLS</sequence>
<dbReference type="STRING" id="1855383.SAMN05216548_10621"/>
<dbReference type="RefSeq" id="WP_092496398.1">
    <property type="nucleotide sequence ID" value="NZ_FOFG01000006.1"/>
</dbReference>
<dbReference type="GO" id="GO:0016787">
    <property type="term" value="F:hydrolase activity"/>
    <property type="evidence" value="ECO:0007669"/>
    <property type="project" value="UniProtKB-KW"/>
</dbReference>
<dbReference type="PROSITE" id="PS51084">
    <property type="entry name" value="HIT_2"/>
    <property type="match status" value="1"/>
</dbReference>
<feature type="domain" description="HIT" evidence="2">
    <location>
        <begin position="36"/>
        <end position="105"/>
    </location>
</feature>
<keyword evidence="4" id="KW-1185">Reference proteome</keyword>
<keyword evidence="3" id="KW-0378">Hydrolase</keyword>
<dbReference type="AlphaFoldDB" id="A0A1H9HF37"/>
<protein>
    <submittedName>
        <fullName evidence="3">Diadenosine tetraphosphate (Ap4A) hydrolase</fullName>
    </submittedName>
</protein>